<keyword evidence="2" id="KW-1185">Reference proteome</keyword>
<organism evidence="1 2">
    <name type="scientific">Herbaspirillum frisingense</name>
    <dbReference type="NCBI Taxonomy" id="92645"/>
    <lineage>
        <taxon>Bacteria</taxon>
        <taxon>Pseudomonadati</taxon>
        <taxon>Pseudomonadota</taxon>
        <taxon>Betaproteobacteria</taxon>
        <taxon>Burkholderiales</taxon>
        <taxon>Oxalobacteraceae</taxon>
        <taxon>Herbaspirillum</taxon>
    </lineage>
</organism>
<evidence type="ECO:0000313" key="2">
    <source>
        <dbReference type="Proteomes" id="UP001260715"/>
    </source>
</evidence>
<accession>A0ABU1PHX3</accession>
<reference evidence="1 2" key="1">
    <citation type="submission" date="2023-07" db="EMBL/GenBank/DDBJ databases">
        <title>Sorghum-associated microbial communities from plants grown in Nebraska, USA.</title>
        <authorList>
            <person name="Schachtman D."/>
        </authorList>
    </citation>
    <scope>NUCLEOTIDE SEQUENCE [LARGE SCALE GENOMIC DNA]</scope>
    <source>
        <strain evidence="1 2">596</strain>
    </source>
</reference>
<protein>
    <submittedName>
        <fullName evidence="1">Uncharacterized protein</fullName>
    </submittedName>
</protein>
<gene>
    <name evidence="1" type="ORF">J2W50_003737</name>
</gene>
<proteinExistence type="predicted"/>
<sequence>MQISDALKKILNGESVPTTGQFRTALGQLYDFLTGIVGTDTTDPATLQSLLGQVAHHGQCQLVKSGANLVLKPLNGNKLMVGGKMRTIPAAGVSMTADGLTPGARYYIYVYMDGDTMTLRPSTTGHITYADSGVEVKSDAGSNTLVGQVRIVAGPAFQDTPAQRFVRSWFNDPGISCLNWFTATRSTASPSYVELSSEIRIEFLTWLGEIIHFGGAGGSSQTNSGVVNATAVSIDGVQPELGSWSGAYMPINNFGVPFSTSFFKAGLTEGYHYATLVARVVGSGTGNWSGGTPTSSNPEVCTLAAAIPG</sequence>
<name>A0ABU1PHX3_9BURK</name>
<dbReference type="Proteomes" id="UP001260715">
    <property type="component" value="Unassembled WGS sequence"/>
</dbReference>
<comment type="caution">
    <text evidence="1">The sequence shown here is derived from an EMBL/GenBank/DDBJ whole genome shotgun (WGS) entry which is preliminary data.</text>
</comment>
<evidence type="ECO:0000313" key="1">
    <source>
        <dbReference type="EMBL" id="MDR6585519.1"/>
    </source>
</evidence>
<dbReference type="EMBL" id="JAVDSJ010000005">
    <property type="protein sequence ID" value="MDR6585519.1"/>
    <property type="molecule type" value="Genomic_DNA"/>
</dbReference>
<dbReference type="RefSeq" id="WP_310011333.1">
    <property type="nucleotide sequence ID" value="NZ_JAVDSJ010000005.1"/>
</dbReference>